<keyword evidence="1" id="KW-0472">Membrane</keyword>
<evidence type="ECO:0000313" key="4">
    <source>
        <dbReference type="Proteomes" id="UP000031937"/>
    </source>
</evidence>
<feature type="transmembrane region" description="Helical" evidence="1">
    <location>
        <begin position="165"/>
        <end position="183"/>
    </location>
</feature>
<evidence type="ECO:0000313" key="3">
    <source>
        <dbReference type="EMBL" id="KIO45243.1"/>
    </source>
</evidence>
<name>A0A0C3R4S6_9PORP</name>
<evidence type="ECO:0000313" key="5">
    <source>
        <dbReference type="Proteomes" id="UP000031980"/>
    </source>
</evidence>
<keyword evidence="1" id="KW-0812">Transmembrane</keyword>
<organism evidence="2 5">
    <name type="scientific">Sanguibacteroides justesenii</name>
    <dbReference type="NCBI Taxonomy" id="1547597"/>
    <lineage>
        <taxon>Bacteria</taxon>
        <taxon>Pseudomonadati</taxon>
        <taxon>Bacteroidota</taxon>
        <taxon>Bacteroidia</taxon>
        <taxon>Bacteroidales</taxon>
        <taxon>Porphyromonadaceae</taxon>
        <taxon>Sanguibacteroides</taxon>
    </lineage>
</organism>
<gene>
    <name evidence="2" type="ORF">BA92_09920</name>
    <name evidence="3" type="ORF">IE90_07405</name>
</gene>
<feature type="transmembrane region" description="Helical" evidence="1">
    <location>
        <begin position="137"/>
        <end position="159"/>
    </location>
</feature>
<dbReference type="Proteomes" id="UP000031937">
    <property type="component" value="Unassembled WGS sequence"/>
</dbReference>
<comment type="caution">
    <text evidence="2">The sequence shown here is derived from an EMBL/GenBank/DDBJ whole genome shotgun (WGS) entry which is preliminary data.</text>
</comment>
<reference evidence="2 5" key="1">
    <citation type="submission" date="2014-07" db="EMBL/GenBank/DDBJ databases">
        <title>Porphyromonadaceae bacterium OUH 308042 = ATCC BAA-2681 = DSM 28342 draft genome.</title>
        <authorList>
            <person name="Sydenham T.V."/>
            <person name="Hasman H."/>
            <person name="Justensen U.S."/>
        </authorList>
    </citation>
    <scope>NUCLEOTIDE SEQUENCE [LARGE SCALE GENOMIC DNA]</scope>
    <source>
        <strain evidence="2 5">OUH 308042</strain>
    </source>
</reference>
<sequence length="227" mass="26514">MGSWKDVPLKGQQDVDFMSGVLLYTIIFLGLLAFIRLRGKGLFSGLFGFFFKQKNQEKVYTEGLRPNYFFLFITFCLSASVLSIFLVYLINGDFIFDDSVLVFAFLAGYHLLLIGFIRLLGWTFNARYCAKEMVTNLWVYNTVIGLMISPFVIALFYVRPTSVQPLIYFIFTIFSIYLIFRFIRLIKILFEYRVSILYMILYLCALEILPFLVIYKMLEEIIEASVN</sequence>
<dbReference type="EMBL" id="JPIU01000039">
    <property type="protein sequence ID" value="KIO44500.1"/>
    <property type="molecule type" value="Genomic_DNA"/>
</dbReference>
<dbReference type="AlphaFoldDB" id="A0A0C3R4S6"/>
<reference evidence="3 4" key="2">
    <citation type="submission" date="2014-07" db="EMBL/GenBank/DDBJ databases">
        <title>Porphyromonadaceae bacterium OUH 334697 = ATCC BAA-2682 = DSM 28341 draft genome.</title>
        <authorList>
            <person name="Sydenham T.V."/>
            <person name="Hasman H."/>
            <person name="Justesen U.S."/>
        </authorList>
    </citation>
    <scope>NUCLEOTIDE SEQUENCE [LARGE SCALE GENOMIC DNA]</scope>
    <source>
        <strain evidence="3 4">OUH 334697</strain>
    </source>
</reference>
<evidence type="ECO:0000256" key="1">
    <source>
        <dbReference type="SAM" id="Phobius"/>
    </source>
</evidence>
<proteinExistence type="predicted"/>
<feature type="transmembrane region" description="Helical" evidence="1">
    <location>
        <begin position="102"/>
        <end position="125"/>
    </location>
</feature>
<evidence type="ECO:0008006" key="6">
    <source>
        <dbReference type="Google" id="ProtNLM"/>
    </source>
</evidence>
<feature type="transmembrane region" description="Helical" evidence="1">
    <location>
        <begin position="17"/>
        <end position="35"/>
    </location>
</feature>
<evidence type="ECO:0000313" key="2">
    <source>
        <dbReference type="EMBL" id="KIO44500.1"/>
    </source>
</evidence>
<accession>A0A0C3R4S6</accession>
<protein>
    <recommendedName>
        <fullName evidence="6">DUF4271 domain-containing protein</fullName>
    </recommendedName>
</protein>
<keyword evidence="5" id="KW-1185">Reference proteome</keyword>
<feature type="transmembrane region" description="Helical" evidence="1">
    <location>
        <begin position="68"/>
        <end position="90"/>
    </location>
</feature>
<dbReference type="InterPro" id="IPR025367">
    <property type="entry name" value="DUF4271"/>
</dbReference>
<dbReference type="Pfam" id="PF14093">
    <property type="entry name" value="DUF4271"/>
    <property type="match status" value="1"/>
</dbReference>
<keyword evidence="1" id="KW-1133">Transmembrane helix</keyword>
<dbReference type="EMBL" id="JPIT01000018">
    <property type="protein sequence ID" value="KIO45243.1"/>
    <property type="molecule type" value="Genomic_DNA"/>
</dbReference>
<dbReference type="Proteomes" id="UP000031980">
    <property type="component" value="Unassembled WGS sequence"/>
</dbReference>
<feature type="transmembrane region" description="Helical" evidence="1">
    <location>
        <begin position="195"/>
        <end position="218"/>
    </location>
</feature>